<protein>
    <submittedName>
        <fullName evidence="1">Uncharacterized protein</fullName>
    </submittedName>
</protein>
<accession>A0ACB8TQF6</accession>
<evidence type="ECO:0000313" key="1">
    <source>
        <dbReference type="EMBL" id="KAI0084260.1"/>
    </source>
</evidence>
<dbReference type="Proteomes" id="UP001055072">
    <property type="component" value="Unassembled WGS sequence"/>
</dbReference>
<gene>
    <name evidence="1" type="ORF">BDY19DRAFT_1051377</name>
</gene>
<proteinExistence type="predicted"/>
<keyword evidence="2" id="KW-1185">Reference proteome</keyword>
<comment type="caution">
    <text evidence="1">The sequence shown here is derived from an EMBL/GenBank/DDBJ whole genome shotgun (WGS) entry which is preliminary data.</text>
</comment>
<evidence type="ECO:0000313" key="2">
    <source>
        <dbReference type="Proteomes" id="UP001055072"/>
    </source>
</evidence>
<sequence length="222" mass="24949">MDGGRSMFNTRGRHRRAKWIGWKKLAQLDTADKQGWVMRGRKGCKGGHESVLSKSYLGRAPITGIDRVKRLVYHGRRNIPLGRVSMPRTPAFISMRAVFNRRYDKPSDLSPSSTSFGLLSIDAAHVTANLSRTRLTSASLPARSPFTPVFERRAFAVCPSFDLECNLRLRKYDALGLRIQIRRCLRLVWPYASRGVRIAVDQAALCCIGARNDDAICLSSRV</sequence>
<name>A0ACB8TQF6_9APHY</name>
<reference evidence="1" key="1">
    <citation type="journal article" date="2021" name="Environ. Microbiol.">
        <title>Gene family expansions and transcriptome signatures uncover fungal adaptations to wood decay.</title>
        <authorList>
            <person name="Hage H."/>
            <person name="Miyauchi S."/>
            <person name="Viragh M."/>
            <person name="Drula E."/>
            <person name="Min B."/>
            <person name="Chaduli D."/>
            <person name="Navarro D."/>
            <person name="Favel A."/>
            <person name="Norest M."/>
            <person name="Lesage-Meessen L."/>
            <person name="Balint B."/>
            <person name="Merenyi Z."/>
            <person name="de Eugenio L."/>
            <person name="Morin E."/>
            <person name="Martinez A.T."/>
            <person name="Baldrian P."/>
            <person name="Stursova M."/>
            <person name="Martinez M.J."/>
            <person name="Novotny C."/>
            <person name="Magnuson J.K."/>
            <person name="Spatafora J.W."/>
            <person name="Maurice S."/>
            <person name="Pangilinan J."/>
            <person name="Andreopoulos W."/>
            <person name="LaButti K."/>
            <person name="Hundley H."/>
            <person name="Na H."/>
            <person name="Kuo A."/>
            <person name="Barry K."/>
            <person name="Lipzen A."/>
            <person name="Henrissat B."/>
            <person name="Riley R."/>
            <person name="Ahrendt S."/>
            <person name="Nagy L.G."/>
            <person name="Grigoriev I.V."/>
            <person name="Martin F."/>
            <person name="Rosso M.N."/>
        </authorList>
    </citation>
    <scope>NUCLEOTIDE SEQUENCE</scope>
    <source>
        <strain evidence="1">CBS 384.51</strain>
    </source>
</reference>
<organism evidence="1 2">
    <name type="scientific">Irpex rosettiformis</name>
    <dbReference type="NCBI Taxonomy" id="378272"/>
    <lineage>
        <taxon>Eukaryota</taxon>
        <taxon>Fungi</taxon>
        <taxon>Dikarya</taxon>
        <taxon>Basidiomycota</taxon>
        <taxon>Agaricomycotina</taxon>
        <taxon>Agaricomycetes</taxon>
        <taxon>Polyporales</taxon>
        <taxon>Irpicaceae</taxon>
        <taxon>Irpex</taxon>
    </lineage>
</organism>
<dbReference type="EMBL" id="MU274945">
    <property type="protein sequence ID" value="KAI0084260.1"/>
    <property type="molecule type" value="Genomic_DNA"/>
</dbReference>